<feature type="region of interest" description="Disordered" evidence="8">
    <location>
        <begin position="235"/>
        <end position="290"/>
    </location>
</feature>
<feature type="compositionally biased region" description="Low complexity" evidence="8">
    <location>
        <begin position="1005"/>
        <end position="1040"/>
    </location>
</feature>
<protein>
    <recommendedName>
        <fullName evidence="9">Guanylate cyclase domain-containing protein</fullName>
    </recommendedName>
</protein>
<dbReference type="InterPro" id="IPR001054">
    <property type="entry name" value="A/G_cyclase"/>
</dbReference>
<dbReference type="GO" id="GO:0007168">
    <property type="term" value="P:receptor guanylyl cyclase signaling pathway"/>
    <property type="evidence" value="ECO:0007669"/>
    <property type="project" value="TreeGrafter"/>
</dbReference>
<dbReference type="InterPro" id="IPR018297">
    <property type="entry name" value="A/G_cyclase_CS"/>
</dbReference>
<keyword evidence="4" id="KW-1133">Transmembrane helix</keyword>
<dbReference type="GO" id="GO:0000166">
    <property type="term" value="F:nucleotide binding"/>
    <property type="evidence" value="ECO:0007669"/>
    <property type="project" value="UniProtKB-KW"/>
</dbReference>
<evidence type="ECO:0000313" key="11">
    <source>
        <dbReference type="Proteomes" id="UP000747399"/>
    </source>
</evidence>
<feature type="region of interest" description="Disordered" evidence="8">
    <location>
        <begin position="712"/>
        <end position="732"/>
    </location>
</feature>
<feature type="region of interest" description="Disordered" evidence="8">
    <location>
        <begin position="642"/>
        <end position="679"/>
    </location>
</feature>
<dbReference type="PROSITE" id="PS50125">
    <property type="entry name" value="GUANYLATE_CYCLASE_2"/>
    <property type="match status" value="1"/>
</dbReference>
<evidence type="ECO:0000256" key="1">
    <source>
        <dbReference type="ARBA" id="ARBA00004370"/>
    </source>
</evidence>
<dbReference type="InterPro" id="IPR029787">
    <property type="entry name" value="Nucleotide_cyclase"/>
</dbReference>
<evidence type="ECO:0000256" key="8">
    <source>
        <dbReference type="SAM" id="MobiDB-lite"/>
    </source>
</evidence>
<keyword evidence="11" id="KW-1185">Reference proteome</keyword>
<dbReference type="CDD" id="cd07302">
    <property type="entry name" value="CHD"/>
    <property type="match status" value="1"/>
</dbReference>
<evidence type="ECO:0000259" key="9">
    <source>
        <dbReference type="PROSITE" id="PS50125"/>
    </source>
</evidence>
<evidence type="ECO:0000313" key="10">
    <source>
        <dbReference type="EMBL" id="GIL53248.1"/>
    </source>
</evidence>
<feature type="region of interest" description="Disordered" evidence="8">
    <location>
        <begin position="1899"/>
        <end position="1923"/>
    </location>
</feature>
<dbReference type="GO" id="GO:0004383">
    <property type="term" value="F:guanylate cyclase activity"/>
    <property type="evidence" value="ECO:0007669"/>
    <property type="project" value="TreeGrafter"/>
</dbReference>
<dbReference type="PANTHER" id="PTHR11920:SF335">
    <property type="entry name" value="GUANYLATE CYCLASE"/>
    <property type="match status" value="1"/>
</dbReference>
<comment type="subcellular location">
    <subcellularLocation>
        <location evidence="1">Membrane</location>
    </subcellularLocation>
</comment>
<accession>A0A8J4B3G8</accession>
<evidence type="ECO:0000256" key="4">
    <source>
        <dbReference type="ARBA" id="ARBA00022989"/>
    </source>
</evidence>
<dbReference type="GO" id="GO:0001653">
    <property type="term" value="F:peptide receptor activity"/>
    <property type="evidence" value="ECO:0007669"/>
    <property type="project" value="TreeGrafter"/>
</dbReference>
<feature type="compositionally biased region" description="Basic and acidic residues" evidence="8">
    <location>
        <begin position="665"/>
        <end position="677"/>
    </location>
</feature>
<proteinExistence type="inferred from homology"/>
<name>A0A8J4B3G8_9CHLO</name>
<dbReference type="PROSITE" id="PS00452">
    <property type="entry name" value="GUANYLATE_CYCLASE_1"/>
    <property type="match status" value="1"/>
</dbReference>
<dbReference type="GO" id="GO:0005886">
    <property type="term" value="C:plasma membrane"/>
    <property type="evidence" value="ECO:0007669"/>
    <property type="project" value="TreeGrafter"/>
</dbReference>
<dbReference type="GO" id="GO:0004016">
    <property type="term" value="F:adenylate cyclase activity"/>
    <property type="evidence" value="ECO:0007669"/>
    <property type="project" value="TreeGrafter"/>
</dbReference>
<feature type="compositionally biased region" description="Polar residues" evidence="8">
    <location>
        <begin position="319"/>
        <end position="336"/>
    </location>
</feature>
<dbReference type="EMBL" id="BNCO01000014">
    <property type="protein sequence ID" value="GIL53248.1"/>
    <property type="molecule type" value="Genomic_DNA"/>
</dbReference>
<keyword evidence="3" id="KW-0547">Nucleotide-binding</keyword>
<dbReference type="Pfam" id="PF00211">
    <property type="entry name" value="Guanylate_cyc"/>
    <property type="match status" value="1"/>
</dbReference>
<reference evidence="10" key="1">
    <citation type="journal article" date="2021" name="Proc. Natl. Acad. Sci. U.S.A.">
        <title>Three genomes in the algal genus Volvox reveal the fate of a haploid sex-determining region after a transition to homothallism.</title>
        <authorList>
            <person name="Yamamoto K."/>
            <person name="Hamaji T."/>
            <person name="Kawai-Toyooka H."/>
            <person name="Matsuzaki R."/>
            <person name="Takahashi F."/>
            <person name="Nishimura Y."/>
            <person name="Kawachi M."/>
            <person name="Noguchi H."/>
            <person name="Minakuchi Y."/>
            <person name="Umen J.G."/>
            <person name="Toyoda A."/>
            <person name="Nozaki H."/>
        </authorList>
    </citation>
    <scope>NUCLEOTIDE SEQUENCE</scope>
    <source>
        <strain evidence="10">NIES-3780</strain>
    </source>
</reference>
<keyword evidence="6 7" id="KW-0456">Lyase</keyword>
<dbReference type="Gene3D" id="3.30.70.1230">
    <property type="entry name" value="Nucleotide cyclase"/>
    <property type="match status" value="1"/>
</dbReference>
<feature type="region of interest" description="Disordered" evidence="8">
    <location>
        <begin position="1000"/>
        <end position="1044"/>
    </location>
</feature>
<keyword evidence="5" id="KW-0472">Membrane</keyword>
<dbReference type="GO" id="GO:0035556">
    <property type="term" value="P:intracellular signal transduction"/>
    <property type="evidence" value="ECO:0007669"/>
    <property type="project" value="InterPro"/>
</dbReference>
<comment type="caution">
    <text evidence="10">The sequence shown here is derived from an EMBL/GenBank/DDBJ whole genome shotgun (WGS) entry which is preliminary data.</text>
</comment>
<dbReference type="SMART" id="SM00044">
    <property type="entry name" value="CYCc"/>
    <property type="match status" value="1"/>
</dbReference>
<organism evidence="10 11">
    <name type="scientific">Volvox africanus</name>
    <dbReference type="NCBI Taxonomy" id="51714"/>
    <lineage>
        <taxon>Eukaryota</taxon>
        <taxon>Viridiplantae</taxon>
        <taxon>Chlorophyta</taxon>
        <taxon>core chlorophytes</taxon>
        <taxon>Chlorophyceae</taxon>
        <taxon>CS clade</taxon>
        <taxon>Chlamydomonadales</taxon>
        <taxon>Volvocaceae</taxon>
        <taxon>Volvox</taxon>
    </lineage>
</organism>
<gene>
    <name evidence="10" type="ORF">Vafri_8897</name>
</gene>
<evidence type="ECO:0000256" key="2">
    <source>
        <dbReference type="ARBA" id="ARBA00022692"/>
    </source>
</evidence>
<sequence length="1957" mass="205889">MLAKLPSCFRGCFQARGFGKRQDADDSDDNQGHAWGSRLAGRRGTAYSRAVPLRHRFFVISYVNAKHQCFGGEDPALLLVVPNHCTRADNDPLGGVHAFGNQPAEALFFDIATQPPNPKPSHEFLSFLQNREPRLTLELISQLGRVAVEADSRSSCSTKNGRKKKKKLKIKNAASHSAIFSSLPLYLAAETFAAAGGDGQCMGLPTPWQYVVAQPCSLRTPSWAMKEFSNLSLAPSRHLVPPDDHQRSPDGPQAPEPTLHALDLRQSRPPLAHCRPPPLQASLNVPPHHEGGDVMDLPALLVRFVLQSRADNGPRPPSMQASAEPQRTQRQMQASDNSRRNPGPQVALTPDSSGSAVQSQLREQQPSAVSMPLCMEAILSGLACAVTAIDVNSGRALYQNAASVAFWGDQVTHEATEAEAEWDGTAIMMEAAASIAATDLAADATSAAVTVMKLGLTSRLVDVKPASVSQVVTGRLEAGSQGQQNADGVPQSSAVAVAAAHLGARAVSGSVQRCAAESTVQESPSCGSMGSCTRDSRCPWPAIGPLQHLFLLEPSKLERMLHDTCIEGRAWRGIVRVPAFPGPLGPGGSTDDTNKGMEASLKAGNIQNLLSSVPGGATSIGGGHGDSRVSACTRILETMLGRPSIPPLQPPNAISKESPVNADGETERASSWAHDRSSTGQYPYRTGGGGEHPFSLILSVDTNRARRSCTDTAADGRNTKTPSVAGRWGGGGRVSHVSDIAAGPPSRAEADSVDYTRASGGDCTATAVTAAAAAAAAVTTSTSTFTASTVMMGTMPSNRNAISHKASFVEFDADPLATSVWGVLGEATSDQGGLGVGAPARHLMAPAGGVLSPEKVSNIEQLLKTTPLLIATAVMDKKDGSVGYDRAGRDGGNSSVNYHHFQHVRTDDHGAESGLHPPLATADLFPRDTARTEPHLVSSARVSAGFATSFPTEGNTVQTLETQRNVLSSPPQNLHILDSMKGALHQGGLLDIRTLGLPSLPQPPLQQQRSSIPPLLQQPQQSPTQSQSQVPQSPQSLASPHGLSQTLQMAAPWACSPTANGTPASYRLRQGLRGRSLLRHTTGRSTCVGNTVSGSSKPGELLRMLTKARTSELTATVSPMSITAGRPTAMSPQTPLSTNTFGLCSGLGLWGSYGHSSRGGGGYRGMQGVQSEVDETFTGSGGAPMIKNFSTRPLRTSKSFLLLPRTPSSPALPRVVTFASSLRNAPQPVQQVVQVARQTSFVESSEPAPIVNSMAAGGGGVPSGFSRAASSSAIPYGVSAVIQVSSSPKVRPMATPTVPSVKRPSQCPTAYGPSVDGETTPAQAHAILRAHASRSVTEAVAGAVWSRDSTHSRRPPYGGDGDNPNYGDPCMGTLSLTFSRRYLCGLMVATARRSQQPFGLPGPHRLMEGEAAAMAEEDEVVVALEDAVEDVVGPVAAARLGEEGGPVPTHIPGEEDCWHEVVTTRHVDPKTGRVVLLLMQTDVTVKVSAERHIALVSETEHRLLEQIFPRHVLAYMTEEGGPWGAPENPDPNRWRPMVRDINKLATSHDEVTLLFADIQGFTPMCKVLEPRVVMAFLNDLFTRFDRRLDEFGVYKVETIGDCYMVAGGLVHEDEDGMVAVRNGAGHKDRLHAERVFMFAKAMLSAASRMSLPTTGGPVKMRIGIHSGPVVSGVVGQRMPRFCLFGDTVNTASRMESTGVPGCIHASEAARALLRNEAWVATGGIEVKGRGLMQTYVWSPPDAGMVKTEAAGGMPSLEWKATTSSIGNPHGCWDKRWSQRQSQRHSQRLRNLQAQARTAGLTNSQLSRSCSAMQHSHTQVQAQSQSHIGKASRLHGDSTYYVDANGSSTLGGGAATAASATAAPAFISTHADPSKAMCAQPLALLSSALLPSPGWGGAGAAAAGASGSNSAEDGDSDSVSSSSGDSCVALAALLLESGIPEGPLRAPVVPPTGRLAAA</sequence>
<feature type="compositionally biased region" description="Polar residues" evidence="8">
    <location>
        <begin position="350"/>
        <end position="364"/>
    </location>
</feature>
<dbReference type="PANTHER" id="PTHR11920">
    <property type="entry name" value="GUANYLYL CYCLASE"/>
    <property type="match status" value="1"/>
</dbReference>
<feature type="region of interest" description="Disordered" evidence="8">
    <location>
        <begin position="309"/>
        <end position="364"/>
    </location>
</feature>
<dbReference type="InterPro" id="IPR050401">
    <property type="entry name" value="Cyclic_nucleotide_synthase"/>
</dbReference>
<evidence type="ECO:0000256" key="6">
    <source>
        <dbReference type="ARBA" id="ARBA00023239"/>
    </source>
</evidence>
<evidence type="ECO:0000256" key="7">
    <source>
        <dbReference type="RuleBase" id="RU000405"/>
    </source>
</evidence>
<dbReference type="FunFam" id="3.30.70.1230:FF:000057">
    <property type="entry name" value="Guanylate cyclase"/>
    <property type="match status" value="1"/>
</dbReference>
<keyword evidence="2" id="KW-0812">Transmembrane</keyword>
<evidence type="ECO:0000256" key="3">
    <source>
        <dbReference type="ARBA" id="ARBA00022741"/>
    </source>
</evidence>
<dbReference type="Proteomes" id="UP000747399">
    <property type="component" value="Unassembled WGS sequence"/>
</dbReference>
<feature type="region of interest" description="Disordered" evidence="8">
    <location>
        <begin position="1290"/>
        <end position="1318"/>
    </location>
</feature>
<dbReference type="SUPFAM" id="SSF55073">
    <property type="entry name" value="Nucleotide cyclase"/>
    <property type="match status" value="1"/>
</dbReference>
<feature type="domain" description="Guanylate cyclase" evidence="9">
    <location>
        <begin position="1552"/>
        <end position="1695"/>
    </location>
</feature>
<comment type="similarity">
    <text evidence="7">Belongs to the adenylyl cyclase class-4/guanylyl cyclase family.</text>
</comment>
<evidence type="ECO:0000256" key="5">
    <source>
        <dbReference type="ARBA" id="ARBA00023136"/>
    </source>
</evidence>